<dbReference type="EMBL" id="JACHXD010000008">
    <property type="protein sequence ID" value="MBB3120039.1"/>
    <property type="molecule type" value="Genomic_DNA"/>
</dbReference>
<dbReference type="SUPFAM" id="SSF53448">
    <property type="entry name" value="Nucleotide-diphospho-sugar transferases"/>
    <property type="match status" value="1"/>
</dbReference>
<protein>
    <submittedName>
        <fullName evidence="9">Glycosyltransferase involved in cell wall biosynthesis</fullName>
    </submittedName>
</protein>
<dbReference type="CDD" id="cd04187">
    <property type="entry name" value="DPM1_like_bac"/>
    <property type="match status" value="1"/>
</dbReference>
<dbReference type="PANTHER" id="PTHR48090">
    <property type="entry name" value="UNDECAPRENYL-PHOSPHATE 4-DEOXY-4-FORMAMIDO-L-ARABINOSE TRANSFERASE-RELATED"/>
    <property type="match status" value="1"/>
</dbReference>
<proteinExistence type="predicted"/>
<evidence type="ECO:0000256" key="6">
    <source>
        <dbReference type="ARBA" id="ARBA00023136"/>
    </source>
</evidence>
<evidence type="ECO:0000313" key="9">
    <source>
        <dbReference type="EMBL" id="MBB3120039.1"/>
    </source>
</evidence>
<gene>
    <name evidence="9" type="ORF">FHS03_003098</name>
</gene>
<feature type="transmembrane region" description="Helical" evidence="7">
    <location>
        <begin position="276"/>
        <end position="301"/>
    </location>
</feature>
<comment type="caution">
    <text evidence="9">The sequence shown here is derived from an EMBL/GenBank/DDBJ whole genome shotgun (WGS) entry which is preliminary data.</text>
</comment>
<dbReference type="Gene3D" id="3.90.550.10">
    <property type="entry name" value="Spore Coat Polysaccharide Biosynthesis Protein SpsA, Chain A"/>
    <property type="match status" value="1"/>
</dbReference>
<accession>A0A7W5BBE7</accession>
<keyword evidence="4 7" id="KW-0812">Transmembrane</keyword>
<reference evidence="9 10" key="1">
    <citation type="submission" date="2020-08" db="EMBL/GenBank/DDBJ databases">
        <title>Genomic Encyclopedia of Type Strains, Phase III (KMG-III): the genomes of soil and plant-associated and newly described type strains.</title>
        <authorList>
            <person name="Whitman W."/>
        </authorList>
    </citation>
    <scope>NUCLEOTIDE SEQUENCE [LARGE SCALE GENOMIC DNA]</scope>
    <source>
        <strain evidence="9 10">CECT 8897</strain>
    </source>
</reference>
<organism evidence="9 10">
    <name type="scientific">Pseudoduganella violacea</name>
    <dbReference type="NCBI Taxonomy" id="1715466"/>
    <lineage>
        <taxon>Bacteria</taxon>
        <taxon>Pseudomonadati</taxon>
        <taxon>Pseudomonadota</taxon>
        <taxon>Betaproteobacteria</taxon>
        <taxon>Burkholderiales</taxon>
        <taxon>Oxalobacteraceae</taxon>
        <taxon>Telluria group</taxon>
        <taxon>Pseudoduganella</taxon>
    </lineage>
</organism>
<dbReference type="InterPro" id="IPR001173">
    <property type="entry name" value="Glyco_trans_2-like"/>
</dbReference>
<dbReference type="GO" id="GO:0016757">
    <property type="term" value="F:glycosyltransferase activity"/>
    <property type="evidence" value="ECO:0007669"/>
    <property type="project" value="UniProtKB-KW"/>
</dbReference>
<evidence type="ECO:0000313" key="10">
    <source>
        <dbReference type="Proteomes" id="UP000541535"/>
    </source>
</evidence>
<dbReference type="InterPro" id="IPR050256">
    <property type="entry name" value="Glycosyltransferase_2"/>
</dbReference>
<dbReference type="Pfam" id="PF00535">
    <property type="entry name" value="Glycos_transf_2"/>
    <property type="match status" value="1"/>
</dbReference>
<comment type="subcellular location">
    <subcellularLocation>
        <location evidence="1">Membrane</location>
        <topology evidence="1">Multi-pass membrane protein</topology>
    </subcellularLocation>
</comment>
<keyword evidence="5 7" id="KW-1133">Transmembrane helix</keyword>
<dbReference type="PANTHER" id="PTHR48090:SF1">
    <property type="entry name" value="PROPHAGE BACTOPRENOL GLUCOSYL TRANSFERASE HOMOLOG"/>
    <property type="match status" value="1"/>
</dbReference>
<evidence type="ECO:0000256" key="1">
    <source>
        <dbReference type="ARBA" id="ARBA00004141"/>
    </source>
</evidence>
<evidence type="ECO:0000256" key="7">
    <source>
        <dbReference type="SAM" id="Phobius"/>
    </source>
</evidence>
<keyword evidence="6 7" id="KW-0472">Membrane</keyword>
<keyword evidence="2" id="KW-0328">Glycosyltransferase</keyword>
<sequence>MSAPSINLNRAGRKAISVVLPVLNEAASLSLLLPELAAALSRCDVDWELVIVNDGGCDNLEEVVARFERQSMYSNVQLLRLSRNFGKEAALTAGLAAARGDAVLCMDGDGQHPPELIQRMVAEWRSGHDMVVAAQSDRKHENRLLAYAKQRFYRFLQSGERFKIPPNAGDFRLMDRRVVQALMRMPERARFMKGLYAWLGFKTSIVPFAAAERTAGCSKFRLGQLLELASLGLTSFSMRPLRMVSAAGAVISLCALAYGVYILADTLIYGNPVSGWATLASGMMLLSGIQLLCLGVIAEYLGRVFEETKQRPLYILDECIDHSMVGQQELAKKGVN</sequence>
<dbReference type="InterPro" id="IPR029044">
    <property type="entry name" value="Nucleotide-diphossugar_trans"/>
</dbReference>
<evidence type="ECO:0000259" key="8">
    <source>
        <dbReference type="Pfam" id="PF00535"/>
    </source>
</evidence>
<keyword evidence="10" id="KW-1185">Reference proteome</keyword>
<dbReference type="GO" id="GO:0005886">
    <property type="term" value="C:plasma membrane"/>
    <property type="evidence" value="ECO:0007669"/>
    <property type="project" value="TreeGrafter"/>
</dbReference>
<dbReference type="Proteomes" id="UP000541535">
    <property type="component" value="Unassembled WGS sequence"/>
</dbReference>
<dbReference type="AlphaFoldDB" id="A0A7W5BBE7"/>
<evidence type="ECO:0000256" key="4">
    <source>
        <dbReference type="ARBA" id="ARBA00022692"/>
    </source>
</evidence>
<evidence type="ECO:0000256" key="5">
    <source>
        <dbReference type="ARBA" id="ARBA00022989"/>
    </source>
</evidence>
<dbReference type="RefSeq" id="WP_183441829.1">
    <property type="nucleotide sequence ID" value="NZ_JACHXD010000008.1"/>
</dbReference>
<feature type="domain" description="Glycosyltransferase 2-like" evidence="8">
    <location>
        <begin position="17"/>
        <end position="181"/>
    </location>
</feature>
<evidence type="ECO:0000256" key="3">
    <source>
        <dbReference type="ARBA" id="ARBA00022679"/>
    </source>
</evidence>
<keyword evidence="3 9" id="KW-0808">Transferase</keyword>
<evidence type="ECO:0000256" key="2">
    <source>
        <dbReference type="ARBA" id="ARBA00022676"/>
    </source>
</evidence>
<name>A0A7W5BBE7_9BURK</name>
<feature type="transmembrane region" description="Helical" evidence="7">
    <location>
        <begin position="243"/>
        <end position="264"/>
    </location>
</feature>